<evidence type="ECO:0000313" key="4">
    <source>
        <dbReference type="EMBL" id="TKS00571.1"/>
    </source>
</evidence>
<dbReference type="Pfam" id="PF11250">
    <property type="entry name" value="FAF"/>
    <property type="match status" value="1"/>
</dbReference>
<feature type="domain" description="FAF" evidence="3">
    <location>
        <begin position="126"/>
        <end position="182"/>
    </location>
</feature>
<evidence type="ECO:0000256" key="2">
    <source>
        <dbReference type="SAM" id="MobiDB-lite"/>
    </source>
</evidence>
<dbReference type="PANTHER" id="PTHR33155">
    <property type="entry name" value="FANTASTIC FOUR-LIKE PROTEIN (DUF3049)"/>
    <property type="match status" value="1"/>
</dbReference>
<reference evidence="4" key="1">
    <citation type="submission" date="2018-10" db="EMBL/GenBank/DDBJ databases">
        <title>Population genomic analysis revealed the cold adaptation of white poplar.</title>
        <authorList>
            <person name="Liu Y.-J."/>
        </authorList>
    </citation>
    <scope>NUCLEOTIDE SEQUENCE [LARGE SCALE GENOMIC DNA]</scope>
    <source>
        <strain evidence="4">PAL-ZL1</strain>
    </source>
</reference>
<comment type="similarity">
    <text evidence="1">Belongs to the fantastic four family.</text>
</comment>
<evidence type="ECO:0000259" key="3">
    <source>
        <dbReference type="Pfam" id="PF11250"/>
    </source>
</evidence>
<dbReference type="AlphaFoldDB" id="A0A4U5PUA1"/>
<name>A0A4U5PUA1_POPAL</name>
<gene>
    <name evidence="4" type="ORF">D5086_0000180100</name>
</gene>
<dbReference type="InterPro" id="IPR046431">
    <property type="entry name" value="FAF_dom"/>
</dbReference>
<dbReference type="STRING" id="43335.A0A4U5PUA1"/>
<dbReference type="PANTHER" id="PTHR33155:SF75">
    <property type="entry name" value="OS02G0750800 PROTEIN"/>
    <property type="match status" value="1"/>
</dbReference>
<organism evidence="4">
    <name type="scientific">Populus alba</name>
    <name type="common">White poplar</name>
    <dbReference type="NCBI Taxonomy" id="43335"/>
    <lineage>
        <taxon>Eukaryota</taxon>
        <taxon>Viridiplantae</taxon>
        <taxon>Streptophyta</taxon>
        <taxon>Embryophyta</taxon>
        <taxon>Tracheophyta</taxon>
        <taxon>Spermatophyta</taxon>
        <taxon>Magnoliopsida</taxon>
        <taxon>eudicotyledons</taxon>
        <taxon>Gunneridae</taxon>
        <taxon>Pentapetalae</taxon>
        <taxon>rosids</taxon>
        <taxon>fabids</taxon>
        <taxon>Malpighiales</taxon>
        <taxon>Salicaceae</taxon>
        <taxon>Saliceae</taxon>
        <taxon>Populus</taxon>
    </lineage>
</organism>
<feature type="region of interest" description="Disordered" evidence="2">
    <location>
        <begin position="258"/>
        <end position="283"/>
    </location>
</feature>
<comment type="caution">
    <text evidence="4">The sequence shown here is derived from an EMBL/GenBank/DDBJ whole genome shotgun (WGS) entry which is preliminary data.</text>
</comment>
<accession>A0A4U5PUA1</accession>
<dbReference type="EMBL" id="RCHU01000597">
    <property type="protein sequence ID" value="TKS00571.1"/>
    <property type="molecule type" value="Genomic_DNA"/>
</dbReference>
<evidence type="ECO:0000256" key="1">
    <source>
        <dbReference type="ARBA" id="ARBA00008690"/>
    </source>
</evidence>
<dbReference type="InterPro" id="IPR021410">
    <property type="entry name" value="FAF"/>
</dbReference>
<protein>
    <recommendedName>
        <fullName evidence="3">FAF domain-containing protein</fullName>
    </recommendedName>
</protein>
<sequence length="333" mass="37674">MIWTSASPSPMRFPREWPAHSGLKTLLHYSRGPDQNLTHTCYILHSYMIPAPSPPSWSTSPPLVRSLTNSSSYSSCSSALDDLIGTESGVYMNANIEEETAQMKKLSLESCHNQDKRKQRYATRKKYPPPLPLLARTGNLPGHMPWILTRHYIDGRLVLVEERVKNREYFEAQRENGRLVLNIVPLDDKITCSHFVSKNEEEKDLQDVDFLGKNSDQEFDEEEEEEEGREAYQEIEQLASDDYVGNLEDRVAVDDEVTNEKSVTASASLPKSSLKNGSKKSGDLRKCSTYAGRMISDINLPCNANAHRNAGECMNNIHDHPGKEEMGLMYLVH</sequence>
<proteinExistence type="inferred from homology"/>